<dbReference type="EMBL" id="CADCVK010000021">
    <property type="protein sequence ID" value="CAA9464559.1"/>
    <property type="molecule type" value="Genomic_DNA"/>
</dbReference>
<organism evidence="2">
    <name type="scientific">uncultured Rubrobacteraceae bacterium</name>
    <dbReference type="NCBI Taxonomy" id="349277"/>
    <lineage>
        <taxon>Bacteria</taxon>
        <taxon>Bacillati</taxon>
        <taxon>Actinomycetota</taxon>
        <taxon>Rubrobacteria</taxon>
        <taxon>Rubrobacterales</taxon>
        <taxon>Rubrobacteraceae</taxon>
        <taxon>environmental samples</taxon>
    </lineage>
</organism>
<proteinExistence type="predicted"/>
<sequence length="40" mass="4112">DRRGGTAARSPRGGRPRPDGGPYLLPHGSPRGTAGRGGRM</sequence>
<accession>A0A6J4R585</accession>
<reference evidence="2" key="1">
    <citation type="submission" date="2020-02" db="EMBL/GenBank/DDBJ databases">
        <authorList>
            <person name="Meier V. D."/>
        </authorList>
    </citation>
    <scope>NUCLEOTIDE SEQUENCE</scope>
    <source>
        <strain evidence="2">AVDCRST_MAG12</strain>
    </source>
</reference>
<feature type="region of interest" description="Disordered" evidence="1">
    <location>
        <begin position="1"/>
        <end position="40"/>
    </location>
</feature>
<feature type="compositionally biased region" description="Low complexity" evidence="1">
    <location>
        <begin position="1"/>
        <end position="13"/>
    </location>
</feature>
<evidence type="ECO:0000313" key="2">
    <source>
        <dbReference type="EMBL" id="CAA9464559.1"/>
    </source>
</evidence>
<evidence type="ECO:0000256" key="1">
    <source>
        <dbReference type="SAM" id="MobiDB-lite"/>
    </source>
</evidence>
<feature type="non-terminal residue" evidence="2">
    <location>
        <position position="1"/>
    </location>
</feature>
<gene>
    <name evidence="2" type="ORF">AVDCRST_MAG12-151</name>
</gene>
<name>A0A6J4R585_9ACTN</name>
<protein>
    <submittedName>
        <fullName evidence="2">Uncharacterized protein</fullName>
    </submittedName>
</protein>
<feature type="non-terminal residue" evidence="2">
    <location>
        <position position="40"/>
    </location>
</feature>
<dbReference type="AlphaFoldDB" id="A0A6J4R585"/>